<evidence type="ECO:0000259" key="5">
    <source>
        <dbReference type="PROSITE" id="PS50006"/>
    </source>
</evidence>
<feature type="region of interest" description="Disordered" evidence="4">
    <location>
        <begin position="1026"/>
        <end position="1063"/>
    </location>
</feature>
<dbReference type="Gene3D" id="2.60.200.20">
    <property type="match status" value="1"/>
</dbReference>
<feature type="compositionally biased region" description="Basic and acidic residues" evidence="4">
    <location>
        <begin position="133"/>
        <end position="144"/>
    </location>
</feature>
<feature type="domain" description="Fork-head" evidence="6">
    <location>
        <begin position="705"/>
        <end position="779"/>
    </location>
</feature>
<dbReference type="InterPro" id="IPR000253">
    <property type="entry name" value="FHA_dom"/>
</dbReference>
<dbReference type="GO" id="GO:0060962">
    <property type="term" value="P:regulation of ribosomal protein gene transcription by RNA polymerase II"/>
    <property type="evidence" value="ECO:0007669"/>
    <property type="project" value="InterPro"/>
</dbReference>
<evidence type="ECO:0000256" key="4">
    <source>
        <dbReference type="SAM" id="MobiDB-lite"/>
    </source>
</evidence>
<dbReference type="GO" id="GO:0003700">
    <property type="term" value="F:DNA-binding transcription factor activity"/>
    <property type="evidence" value="ECO:0007669"/>
    <property type="project" value="InterPro"/>
</dbReference>
<feature type="DNA-binding region" description="Fork-head" evidence="3">
    <location>
        <begin position="705"/>
        <end position="779"/>
    </location>
</feature>
<feature type="region of interest" description="Disordered" evidence="4">
    <location>
        <begin position="1"/>
        <end position="106"/>
    </location>
</feature>
<feature type="compositionally biased region" description="Polar residues" evidence="4">
    <location>
        <begin position="620"/>
        <end position="630"/>
    </location>
</feature>
<feature type="compositionally biased region" description="Polar residues" evidence="4">
    <location>
        <begin position="828"/>
        <end position="838"/>
    </location>
</feature>
<dbReference type="InterPro" id="IPR008984">
    <property type="entry name" value="SMAD_FHA_dom_sf"/>
</dbReference>
<dbReference type="PRINTS" id="PR00053">
    <property type="entry name" value="FORKHEAD"/>
</dbReference>
<sequence length="1418" mass="152133">MTSSIAAVAHPGHQPVVHGSPPPSVPPAADPDPAPTATVTATATADANAPISFSTHQDTYRDDNQETRSMPSPPTVSPLSTPAATQVNIGDNDDVPDISTGPLPATNGASELASAVHLASASLGIATETFPMKPERTRISDSARRSRSQVEAVATTDPEPTSMDYSSRNMSSSLRHTQGTVQPNAYMMNMAQTSSALFQNQGPSIVAPSEVSLQASFTPQESDAVTTSGDHTSTSASQKLESFARIEFADSVFQMTTYAVIIGRDQRAMDQARRDEKRELNYRRKVEENARNGLPPPTPLNVDRGKFSKSYVSEEGGMLGPESDGEDNVRPVKKRRPSSANRSHNGDDDAQSDHVKSNRQYVSHTPGAAAVDLGTLQPSPSHIPFVGIHSPGPDIASKTRGISRQHLKIEFNEKRGVFEAVALHKNGFFCDDTHYGLDDPVTLRSGDRLQIKDVEFTFIVNGVQLGKTGGEEYHEEEASSKRMSIGGKEMSFDFEHSDHENFRDTSEELSEIENVPTPAVGSDEGGGEGDGEGEGEGENEGEGEGEEGDDQEITELQSDEVDELNVGMINSAGVQDMSQSQFMNAEIPKRRGPGRPPKDGIMSKRERRLLKKQMQETSKKTLPQDPQIQSEKIKRPVGRPRKNPLPEDGEKPEKRKYNKRRPKEEGEEGSDAERRAREKKEKKVRPKSPPLELRKDDFTEEQLQKPTKNYGVLIDEALTNGPPDGLTLKQIYKRIMSKYPWFYFSAETKGWESSVRHNLIGNEAFKKAEVTGLWSRVPGVELDAGKKRKASSPDRQLGSAHLHSQLSSQYYQNGSYLPAGNYNYGHNVSHYTNDTKQMPTGYHPSTTQPPQPLSAQPSQPIVQPVYSAQTPAPAQLPPGYLARQANNTQQSTYSSPYAKPAPQTNIPVKSEAPAVQNPQTLPAAAPVQQPITQPSSQHQQSQQVSSVPESTVRSPLSPEIERAIAQFRANMLNVISKQTPHATQIIDSSINRARGLSVQTSVPPGFESVEKTLYNAVHNMITEMQAKRQQQATSASPAPASAAPNATKSTPTPSAPTPSPAPAATLEAEIQRRIRNFRGTMVVALKKKTDQAEAIVDLAINRAQGLPNAGPLPGWEEADRLMVKSVTQIIADARRAHNLQAQPPPSSTVQLPQQTPRQAPSASPAPTQPPTPTTGTGQTGQGTTPSATSQTVPATAIRPSASVPRPGVSIQRPTPMGISRPGVNSISRPSIVRKESISTTSLPIPSVPAAPMHNVSSPAPPSAGVVDQIAGQKRPHDDAFNHSQGATDRQEPVKAPTPNMSTPAPPSAGVVDQIGQKGMRDDRSTNSNGGAGQHELPTKVTTPASAPTPVPVPSPAPTPAPMPTSAPPPVPNICSPAPPSAGVVDQIAGQKRNLDEGPGNTGAEQPDAKKPALTPAST</sequence>
<dbReference type="PANTHER" id="PTHR21712">
    <property type="entry name" value="PRE-RRNA-PROCESSING PROTEIN FHL1"/>
    <property type="match status" value="1"/>
</dbReference>
<evidence type="ECO:0000256" key="1">
    <source>
        <dbReference type="ARBA" id="ARBA00023125"/>
    </source>
</evidence>
<keyword evidence="2 3" id="KW-0539">Nucleus</keyword>
<keyword evidence="1 3" id="KW-0238">DNA-binding</keyword>
<feature type="region of interest" description="Disordered" evidence="4">
    <location>
        <begin position="828"/>
        <end position="859"/>
    </location>
</feature>
<dbReference type="SUPFAM" id="SSF49879">
    <property type="entry name" value="SMAD/FHA domain"/>
    <property type="match status" value="1"/>
</dbReference>
<dbReference type="Gene3D" id="1.10.10.10">
    <property type="entry name" value="Winged helix-like DNA-binding domain superfamily/Winged helix DNA-binding domain"/>
    <property type="match status" value="1"/>
</dbReference>
<feature type="region of interest" description="Disordered" evidence="4">
    <location>
        <begin position="132"/>
        <end position="174"/>
    </location>
</feature>
<feature type="domain" description="FHA" evidence="5">
    <location>
        <begin position="384"/>
        <end position="435"/>
    </location>
</feature>
<feature type="compositionally biased region" description="Low complexity" evidence="4">
    <location>
        <begin position="1173"/>
        <end position="1191"/>
    </location>
</feature>
<feature type="region of interest" description="Disordered" evidence="4">
    <location>
        <begin position="267"/>
        <end position="358"/>
    </location>
</feature>
<feature type="region of interest" description="Disordered" evidence="4">
    <location>
        <begin position="927"/>
        <end position="956"/>
    </location>
</feature>
<feature type="compositionally biased region" description="Basic and acidic residues" evidence="4">
    <location>
        <begin position="344"/>
        <end position="356"/>
    </location>
</feature>
<keyword evidence="8" id="KW-1185">Reference proteome</keyword>
<dbReference type="SMART" id="SM00339">
    <property type="entry name" value="FH"/>
    <property type="match status" value="1"/>
</dbReference>
<feature type="compositionally biased region" description="Acidic residues" evidence="4">
    <location>
        <begin position="525"/>
        <end position="563"/>
    </location>
</feature>
<protein>
    <recommendedName>
        <fullName evidence="9">Fork-head domain-containing protein</fullName>
    </recommendedName>
</protein>
<dbReference type="PROSITE" id="PS50039">
    <property type="entry name" value="FORK_HEAD_3"/>
    <property type="match status" value="1"/>
</dbReference>
<feature type="compositionally biased region" description="Low complexity" evidence="4">
    <location>
        <begin position="1152"/>
        <end position="1165"/>
    </location>
</feature>
<dbReference type="Pfam" id="PF00250">
    <property type="entry name" value="Forkhead"/>
    <property type="match status" value="1"/>
</dbReference>
<comment type="caution">
    <text evidence="7">The sequence shown here is derived from an EMBL/GenBank/DDBJ whole genome shotgun (WGS) entry which is preliminary data.</text>
</comment>
<dbReference type="SUPFAM" id="SSF46785">
    <property type="entry name" value="Winged helix' DNA-binding domain"/>
    <property type="match status" value="1"/>
</dbReference>
<dbReference type="InterPro" id="IPR001766">
    <property type="entry name" value="Fork_head_dom"/>
</dbReference>
<organism evidence="7 8">
    <name type="scientific">Daldinia eschscholtzii</name>
    <dbReference type="NCBI Taxonomy" id="292717"/>
    <lineage>
        <taxon>Eukaryota</taxon>
        <taxon>Fungi</taxon>
        <taxon>Dikarya</taxon>
        <taxon>Ascomycota</taxon>
        <taxon>Pezizomycotina</taxon>
        <taxon>Sordariomycetes</taxon>
        <taxon>Xylariomycetidae</taxon>
        <taxon>Xylariales</taxon>
        <taxon>Hypoxylaceae</taxon>
        <taxon>Daldinia</taxon>
    </lineage>
</organism>
<feature type="region of interest" description="Disordered" evidence="4">
    <location>
        <begin position="1138"/>
        <end position="1227"/>
    </location>
</feature>
<feature type="compositionally biased region" description="Basic and acidic residues" evidence="4">
    <location>
        <begin position="671"/>
        <end position="681"/>
    </location>
</feature>
<feature type="compositionally biased region" description="Basic and acidic residues" evidence="4">
    <location>
        <begin position="267"/>
        <end position="290"/>
    </location>
</feature>
<dbReference type="InterPro" id="IPR036390">
    <property type="entry name" value="WH_DNA-bd_sf"/>
</dbReference>
<dbReference type="PANTHER" id="PTHR21712:SF29">
    <property type="entry name" value="PRE-RRNA-PROCESSING PROTEIN FHL1"/>
    <property type="match status" value="1"/>
</dbReference>
<reference evidence="7 8" key="1">
    <citation type="journal article" date="2024" name="Front Chem Biol">
        <title>Unveiling the potential of Daldinia eschscholtzii MFLUCC 19-0629 through bioactivity and bioinformatics studies for enhanced sustainable agriculture production.</title>
        <authorList>
            <person name="Brooks S."/>
            <person name="Weaver J.A."/>
            <person name="Klomchit A."/>
            <person name="Alharthi S.A."/>
            <person name="Onlamun T."/>
            <person name="Nurani R."/>
            <person name="Vong T.K."/>
            <person name="Alberti F."/>
            <person name="Greco C."/>
        </authorList>
    </citation>
    <scope>NUCLEOTIDE SEQUENCE [LARGE SCALE GENOMIC DNA]</scope>
    <source>
        <strain evidence="7">MFLUCC 19-0629</strain>
    </source>
</reference>
<feature type="compositionally biased region" description="Basic and acidic residues" evidence="4">
    <location>
        <begin position="644"/>
        <end position="655"/>
    </location>
</feature>
<feature type="compositionally biased region" description="Pro residues" evidence="4">
    <location>
        <begin position="1346"/>
        <end position="1379"/>
    </location>
</feature>
<evidence type="ECO:0000259" key="6">
    <source>
        <dbReference type="PROSITE" id="PS50039"/>
    </source>
</evidence>
<dbReference type="InterPro" id="IPR036388">
    <property type="entry name" value="WH-like_DNA-bd_sf"/>
</dbReference>
<evidence type="ECO:0000256" key="2">
    <source>
        <dbReference type="ARBA" id="ARBA00023242"/>
    </source>
</evidence>
<dbReference type="PROSITE" id="PS50006">
    <property type="entry name" value="FHA_DOMAIN"/>
    <property type="match status" value="1"/>
</dbReference>
<feature type="compositionally biased region" description="Low complexity" evidence="4">
    <location>
        <begin position="35"/>
        <end position="50"/>
    </location>
</feature>
<evidence type="ECO:0000313" key="8">
    <source>
        <dbReference type="Proteomes" id="UP001369815"/>
    </source>
</evidence>
<feature type="compositionally biased region" description="Polar residues" evidence="4">
    <location>
        <begin position="572"/>
        <end position="583"/>
    </location>
</feature>
<feature type="region of interest" description="Disordered" evidence="4">
    <location>
        <begin position="217"/>
        <end position="237"/>
    </location>
</feature>
<evidence type="ECO:0000256" key="3">
    <source>
        <dbReference type="PROSITE-ProRule" id="PRU00089"/>
    </source>
</evidence>
<name>A0AAX6MF91_9PEZI</name>
<gene>
    <name evidence="7" type="ORF">Daesc_007695</name>
</gene>
<dbReference type="Proteomes" id="UP001369815">
    <property type="component" value="Unassembled WGS sequence"/>
</dbReference>
<accession>A0AAX6MF91</accession>
<feature type="compositionally biased region" description="Low complexity" evidence="4">
    <location>
        <begin position="928"/>
        <end position="952"/>
    </location>
</feature>
<feature type="region of interest" description="Disordered" evidence="4">
    <location>
        <begin position="499"/>
        <end position="700"/>
    </location>
</feature>
<evidence type="ECO:0000313" key="7">
    <source>
        <dbReference type="EMBL" id="KAK6951164.1"/>
    </source>
</evidence>
<proteinExistence type="predicted"/>
<feature type="compositionally biased region" description="Low complexity" evidence="4">
    <location>
        <begin position="162"/>
        <end position="173"/>
    </location>
</feature>
<feature type="compositionally biased region" description="Pro residues" evidence="4">
    <location>
        <begin position="20"/>
        <end position="34"/>
    </location>
</feature>
<dbReference type="GO" id="GO:0043565">
    <property type="term" value="F:sequence-specific DNA binding"/>
    <property type="evidence" value="ECO:0007669"/>
    <property type="project" value="InterPro"/>
</dbReference>
<dbReference type="Pfam" id="PF00498">
    <property type="entry name" value="FHA"/>
    <property type="match status" value="1"/>
</dbReference>
<dbReference type="EMBL" id="JBANMG010000007">
    <property type="protein sequence ID" value="KAK6951164.1"/>
    <property type="molecule type" value="Genomic_DNA"/>
</dbReference>
<comment type="subcellular location">
    <subcellularLocation>
        <location evidence="3">Nucleus</location>
    </subcellularLocation>
</comment>
<dbReference type="InterPro" id="IPR045178">
    <property type="entry name" value="Fhl1/FHA1"/>
</dbReference>
<evidence type="ECO:0008006" key="9">
    <source>
        <dbReference type="Google" id="ProtNLM"/>
    </source>
</evidence>
<feature type="region of interest" description="Disordered" evidence="4">
    <location>
        <begin position="1272"/>
        <end position="1418"/>
    </location>
</feature>
<feature type="compositionally biased region" description="Low complexity" evidence="4">
    <location>
        <begin position="1032"/>
        <end position="1052"/>
    </location>
</feature>
<dbReference type="GO" id="GO:0005634">
    <property type="term" value="C:nucleus"/>
    <property type="evidence" value="ECO:0007669"/>
    <property type="project" value="UniProtKB-SubCell"/>
</dbReference>